<dbReference type="InterPro" id="IPR011109">
    <property type="entry name" value="DNA_bind_recombinase_dom"/>
</dbReference>
<dbReference type="Gene3D" id="3.40.50.1390">
    <property type="entry name" value="Resolvase, N-terminal catalytic domain"/>
    <property type="match status" value="1"/>
</dbReference>
<dbReference type="SMART" id="SM00857">
    <property type="entry name" value="Resolvase"/>
    <property type="match status" value="1"/>
</dbReference>
<proteinExistence type="predicted"/>
<dbReference type="InterPro" id="IPR025827">
    <property type="entry name" value="Zn_ribbon_recom_dom"/>
</dbReference>
<dbReference type="RefSeq" id="WP_098361854.1">
    <property type="nucleotide sequence ID" value="NZ_NTUE01000041.1"/>
</dbReference>
<accession>A0A2A8TZ38</accession>
<dbReference type="EMBL" id="NUJQ01000006">
    <property type="protein sequence ID" value="PGQ10527.1"/>
    <property type="molecule type" value="Genomic_DNA"/>
</dbReference>
<dbReference type="InterPro" id="IPR038109">
    <property type="entry name" value="DNA_bind_recomb_sf"/>
</dbReference>
<dbReference type="Gene3D" id="3.90.1750.20">
    <property type="entry name" value="Putative Large Serine Recombinase, Chain B, Domain 2"/>
    <property type="match status" value="1"/>
</dbReference>
<dbReference type="SUPFAM" id="SSF53041">
    <property type="entry name" value="Resolvase-like"/>
    <property type="match status" value="1"/>
</dbReference>
<reference evidence="2 3" key="1">
    <citation type="submission" date="2017-09" db="EMBL/GenBank/DDBJ databases">
        <title>Large-scale bioinformatics analysis of Bacillus genomes uncovers conserved roles of natural products in bacterial physiology.</title>
        <authorList>
            <consortium name="Agbiome Team Llc"/>
            <person name="Bleich R.M."/>
            <person name="Grubbs K.J."/>
            <person name="Santa Maria K.C."/>
            <person name="Allen S.E."/>
            <person name="Farag S."/>
            <person name="Shank E.A."/>
            <person name="Bowers A."/>
        </authorList>
    </citation>
    <scope>NUCLEOTIDE SEQUENCE [LARGE SCALE GENOMIC DNA]</scope>
    <source>
        <strain evidence="2 3">AFS046104</strain>
    </source>
</reference>
<dbReference type="Pfam" id="PF07508">
    <property type="entry name" value="Recombinase"/>
    <property type="match status" value="1"/>
</dbReference>
<evidence type="ECO:0000256" key="1">
    <source>
        <dbReference type="SAM" id="Coils"/>
    </source>
</evidence>
<dbReference type="InterPro" id="IPR050639">
    <property type="entry name" value="SSR_resolvase"/>
</dbReference>
<dbReference type="Pfam" id="PF13408">
    <property type="entry name" value="Zn_ribbon_recom"/>
    <property type="match status" value="1"/>
</dbReference>
<feature type="coiled-coil region" evidence="1">
    <location>
        <begin position="408"/>
        <end position="455"/>
    </location>
</feature>
<protein>
    <submittedName>
        <fullName evidence="2">Recombinase family protein</fullName>
    </submittedName>
</protein>
<comment type="caution">
    <text evidence="2">The sequence shown here is derived from an EMBL/GenBank/DDBJ whole genome shotgun (WGS) entry which is preliminary data.</text>
</comment>
<dbReference type="Pfam" id="PF00239">
    <property type="entry name" value="Resolvase"/>
    <property type="match status" value="1"/>
</dbReference>
<dbReference type="PROSITE" id="PS51737">
    <property type="entry name" value="RECOMBINASE_DNA_BIND"/>
    <property type="match status" value="1"/>
</dbReference>
<sequence length="488" mass="56908">MLSYGVYVRVSTDRDEQVSSVENQIDICRNWLERNEFIWDERCVYKDEGISGTLFTERPAIQILLQKAKAKEIDMVVFKSISRLARDLKDSLEIREVFLAHNVRIISVEEGYDSTKAGKNDMAFELWSLFSAQYSRTLSSSISAALAAKVRRGEHIGKVPYGYNRENQKLIINEEEAKVVRDIYNWYNSGWGFKRITNELNRLGIKSKSKDIWQMTSVQRIVRSSIYKGTFILNQYTSVKVGGKKKQIRNPQEKWFIFPNHHSNIVDEETWDQANQKDITANKTKITAWNEFRDLAKCGVCGSNMTVVQSHLLKKNGERTEWKYLKCSRYRRAGKHGCVNHVPIQYRDFRQFIIDLLIKKGESVILKLKSNVEQGQEKKIKKLKQLMNVNEQKKKSLLDLYLEGLINKEEFEKKRGDLETEIKKASNELFIIQQKDVVQTDIKTIKEAFEQLQQQGQDLFHVFQTLIQEIMIHQDGTVDISYCFAESE</sequence>
<dbReference type="GO" id="GO:0003677">
    <property type="term" value="F:DNA binding"/>
    <property type="evidence" value="ECO:0007669"/>
    <property type="project" value="InterPro"/>
</dbReference>
<dbReference type="InterPro" id="IPR006119">
    <property type="entry name" value="Resolv_N"/>
</dbReference>
<evidence type="ECO:0000313" key="3">
    <source>
        <dbReference type="Proteomes" id="UP000221438"/>
    </source>
</evidence>
<dbReference type="Proteomes" id="UP000221438">
    <property type="component" value="Unassembled WGS sequence"/>
</dbReference>
<gene>
    <name evidence="2" type="ORF">COA08_10255</name>
</gene>
<dbReference type="AlphaFoldDB" id="A0A2A8TZ38"/>
<dbReference type="PANTHER" id="PTHR30461">
    <property type="entry name" value="DNA-INVERTASE FROM LAMBDOID PROPHAGE"/>
    <property type="match status" value="1"/>
</dbReference>
<keyword evidence="1" id="KW-0175">Coiled coil</keyword>
<organism evidence="2 3">
    <name type="scientific">Bacillus cereus</name>
    <dbReference type="NCBI Taxonomy" id="1396"/>
    <lineage>
        <taxon>Bacteria</taxon>
        <taxon>Bacillati</taxon>
        <taxon>Bacillota</taxon>
        <taxon>Bacilli</taxon>
        <taxon>Bacillales</taxon>
        <taxon>Bacillaceae</taxon>
        <taxon>Bacillus</taxon>
        <taxon>Bacillus cereus group</taxon>
    </lineage>
</organism>
<dbReference type="PANTHER" id="PTHR30461:SF23">
    <property type="entry name" value="DNA RECOMBINASE-RELATED"/>
    <property type="match status" value="1"/>
</dbReference>
<dbReference type="CDD" id="cd00338">
    <property type="entry name" value="Ser_Recombinase"/>
    <property type="match status" value="1"/>
</dbReference>
<evidence type="ECO:0000313" key="2">
    <source>
        <dbReference type="EMBL" id="PGQ10527.1"/>
    </source>
</evidence>
<name>A0A2A8TZ38_BACCE</name>
<dbReference type="PROSITE" id="PS51736">
    <property type="entry name" value="RECOMBINASES_3"/>
    <property type="match status" value="1"/>
</dbReference>
<dbReference type="GO" id="GO:0000150">
    <property type="term" value="F:DNA strand exchange activity"/>
    <property type="evidence" value="ECO:0007669"/>
    <property type="project" value="InterPro"/>
</dbReference>
<dbReference type="InterPro" id="IPR036162">
    <property type="entry name" value="Resolvase-like_N_sf"/>
</dbReference>